<proteinExistence type="predicted"/>
<feature type="compositionally biased region" description="Basic and acidic residues" evidence="1">
    <location>
        <begin position="217"/>
        <end position="227"/>
    </location>
</feature>
<feature type="region of interest" description="Disordered" evidence="1">
    <location>
        <begin position="167"/>
        <end position="253"/>
    </location>
</feature>
<name>A0AA41MRH2_SCICA</name>
<sequence>MSGKGRVLGAAGRVRQTESAAFPVKPDSLSRGLRFFCNPLDSVDCTSEKGNSQPLDEASVTDKETNLSESDCLEPGGRELVDTNISHSSSDQVPKDVTVFADEESQSLMASKFTRTVSPPTLGTLRSCFSWSGSLGGFSRTPSPSPGTALQQLRRMSDSLVTVPENNAVSHTSQSNSDQSGGESPPLCEVESSQSQESIELSPQSLNASKLSQPSSKDSDSEERTVKTLEGAKQQKEAQSSKLLRCHGNWRTT</sequence>
<evidence type="ECO:0000256" key="1">
    <source>
        <dbReference type="SAM" id="MobiDB-lite"/>
    </source>
</evidence>
<keyword evidence="2" id="KW-0540">Nuclease</keyword>
<gene>
    <name evidence="2" type="ORF">SUZIE_138345</name>
</gene>
<keyword evidence="2" id="KW-0378">Hydrolase</keyword>
<protein>
    <submittedName>
        <fullName evidence="2">Exonuclease 1</fullName>
    </submittedName>
</protein>
<evidence type="ECO:0000313" key="2">
    <source>
        <dbReference type="EMBL" id="MBZ3876519.1"/>
    </source>
</evidence>
<dbReference type="Proteomes" id="UP001166674">
    <property type="component" value="Unassembled WGS sequence"/>
</dbReference>
<feature type="compositionally biased region" description="Low complexity" evidence="1">
    <location>
        <begin position="191"/>
        <end position="205"/>
    </location>
</feature>
<feature type="region of interest" description="Disordered" evidence="1">
    <location>
        <begin position="1"/>
        <end position="22"/>
    </location>
</feature>
<dbReference type="EMBL" id="JAATJV010276500">
    <property type="protein sequence ID" value="MBZ3876519.1"/>
    <property type="molecule type" value="Genomic_DNA"/>
</dbReference>
<feature type="compositionally biased region" description="Polar residues" evidence="1">
    <location>
        <begin position="167"/>
        <end position="182"/>
    </location>
</feature>
<feature type="compositionally biased region" description="Polar residues" evidence="1">
    <location>
        <begin position="206"/>
        <end position="216"/>
    </location>
</feature>
<organism evidence="2 3">
    <name type="scientific">Sciurus carolinensis</name>
    <name type="common">Eastern gray squirrel</name>
    <dbReference type="NCBI Taxonomy" id="30640"/>
    <lineage>
        <taxon>Eukaryota</taxon>
        <taxon>Metazoa</taxon>
        <taxon>Chordata</taxon>
        <taxon>Craniata</taxon>
        <taxon>Vertebrata</taxon>
        <taxon>Euteleostomi</taxon>
        <taxon>Mammalia</taxon>
        <taxon>Eutheria</taxon>
        <taxon>Euarchontoglires</taxon>
        <taxon>Glires</taxon>
        <taxon>Rodentia</taxon>
        <taxon>Sciuromorpha</taxon>
        <taxon>Sciuridae</taxon>
        <taxon>Sciurinae</taxon>
        <taxon>Sciurini</taxon>
        <taxon>Sciurus</taxon>
    </lineage>
</organism>
<dbReference type="AlphaFoldDB" id="A0AA41MRH2"/>
<feature type="region of interest" description="Disordered" evidence="1">
    <location>
        <begin position="46"/>
        <end position="77"/>
    </location>
</feature>
<reference evidence="2" key="1">
    <citation type="submission" date="2020-03" db="EMBL/GenBank/DDBJ databases">
        <title>Studies in the Genomics of Life Span.</title>
        <authorList>
            <person name="Glass D."/>
        </authorList>
    </citation>
    <scope>NUCLEOTIDE SEQUENCE</scope>
    <source>
        <strain evidence="2">SUZIE</strain>
        <tissue evidence="2">Muscle</tissue>
    </source>
</reference>
<comment type="caution">
    <text evidence="2">The sequence shown here is derived from an EMBL/GenBank/DDBJ whole genome shotgun (WGS) entry which is preliminary data.</text>
</comment>
<dbReference type="GO" id="GO:0004527">
    <property type="term" value="F:exonuclease activity"/>
    <property type="evidence" value="ECO:0007669"/>
    <property type="project" value="UniProtKB-KW"/>
</dbReference>
<evidence type="ECO:0000313" key="3">
    <source>
        <dbReference type="Proteomes" id="UP001166674"/>
    </source>
</evidence>
<accession>A0AA41MRH2</accession>
<keyword evidence="3" id="KW-1185">Reference proteome</keyword>
<keyword evidence="2" id="KW-0269">Exonuclease</keyword>